<dbReference type="RefSeq" id="WP_323280915.1">
    <property type="nucleotide sequence ID" value="NZ_JAYGGQ010000020.1"/>
</dbReference>
<proteinExistence type="predicted"/>
<evidence type="ECO:0008006" key="4">
    <source>
        <dbReference type="Google" id="ProtNLM"/>
    </source>
</evidence>
<gene>
    <name evidence="2" type="ORF">SPF06_19945</name>
</gene>
<dbReference type="EMBL" id="JAYGGQ010000020">
    <property type="protein sequence ID" value="MEA5457002.1"/>
    <property type="molecule type" value="Genomic_DNA"/>
</dbReference>
<reference evidence="2 3" key="1">
    <citation type="submission" date="2023-12" db="EMBL/GenBank/DDBJ databases">
        <title>Sinomonas terricola sp. nov, isolated from litchi orchard soil in Guangdong, PR China.</title>
        <authorList>
            <person name="Jiaxin W."/>
            <person name="Yang Z."/>
            <person name="Honghui Z."/>
        </authorList>
    </citation>
    <scope>NUCLEOTIDE SEQUENCE [LARGE SCALE GENOMIC DNA]</scope>
    <source>
        <strain evidence="2 3">JGH33</strain>
    </source>
</reference>
<protein>
    <recommendedName>
        <fullName evidence="4">Ig-like domain-containing protein</fullName>
    </recommendedName>
</protein>
<evidence type="ECO:0000256" key="1">
    <source>
        <dbReference type="SAM" id="SignalP"/>
    </source>
</evidence>
<sequence>MRRWKHLLGVAAVGVLPAAILVMGASGASAAPLNAPSALEGTFDCGSAGTGTFVVNNGNAQAAVTWDVAHVTFTTGANAGETGIFVPDSFTLVGMFNGQTVFTETASKKAPAATVACTISASQTMPGGGVFTLTGDVAGKTVVTG</sequence>
<evidence type="ECO:0000313" key="3">
    <source>
        <dbReference type="Proteomes" id="UP001304769"/>
    </source>
</evidence>
<name>A0ABU5TBT9_9MICC</name>
<organism evidence="2 3">
    <name type="scientific">Sinomonas terricola</name>
    <dbReference type="NCBI Taxonomy" id="3110330"/>
    <lineage>
        <taxon>Bacteria</taxon>
        <taxon>Bacillati</taxon>
        <taxon>Actinomycetota</taxon>
        <taxon>Actinomycetes</taxon>
        <taxon>Micrococcales</taxon>
        <taxon>Micrococcaceae</taxon>
        <taxon>Sinomonas</taxon>
    </lineage>
</organism>
<comment type="caution">
    <text evidence="2">The sequence shown here is derived from an EMBL/GenBank/DDBJ whole genome shotgun (WGS) entry which is preliminary data.</text>
</comment>
<feature type="signal peptide" evidence="1">
    <location>
        <begin position="1"/>
        <end position="30"/>
    </location>
</feature>
<evidence type="ECO:0000313" key="2">
    <source>
        <dbReference type="EMBL" id="MEA5457002.1"/>
    </source>
</evidence>
<keyword evidence="1" id="KW-0732">Signal</keyword>
<accession>A0ABU5TBT9</accession>
<feature type="chain" id="PRO_5046866272" description="Ig-like domain-containing protein" evidence="1">
    <location>
        <begin position="31"/>
        <end position="145"/>
    </location>
</feature>
<keyword evidence="3" id="KW-1185">Reference proteome</keyword>
<dbReference type="Proteomes" id="UP001304769">
    <property type="component" value="Unassembled WGS sequence"/>
</dbReference>